<evidence type="ECO:0000313" key="1">
    <source>
        <dbReference type="EMBL" id="PVZ07802.1"/>
    </source>
</evidence>
<comment type="caution">
    <text evidence="1">The sequence shown here is derived from an EMBL/GenBank/DDBJ whole genome shotgun (WGS) entry which is preliminary data.</text>
</comment>
<name>A0A2U1F6M9_9PORP</name>
<evidence type="ECO:0000313" key="2">
    <source>
        <dbReference type="Proteomes" id="UP000245462"/>
    </source>
</evidence>
<sequence length="53" mass="6265">MSYDNMYRIVKKKQDLRQANVQFAGQLSAGYELENALRYLMSDTICIQNRFTQ</sequence>
<organism evidence="1 2">
    <name type="scientific">Porphyromonas loveana</name>
    <dbReference type="NCBI Taxonomy" id="1884669"/>
    <lineage>
        <taxon>Bacteria</taxon>
        <taxon>Pseudomonadati</taxon>
        <taxon>Bacteroidota</taxon>
        <taxon>Bacteroidia</taxon>
        <taxon>Bacteroidales</taxon>
        <taxon>Porphyromonadaceae</taxon>
        <taxon>Porphyromonas</taxon>
    </lineage>
</organism>
<dbReference type="EMBL" id="QEKY01000018">
    <property type="protein sequence ID" value="PVZ07802.1"/>
    <property type="molecule type" value="Genomic_DNA"/>
</dbReference>
<gene>
    <name evidence="1" type="ORF">C7382_11821</name>
</gene>
<dbReference type="Proteomes" id="UP000245462">
    <property type="component" value="Unassembled WGS sequence"/>
</dbReference>
<accession>A0A2U1F6M9</accession>
<proteinExistence type="predicted"/>
<reference evidence="1 2" key="1">
    <citation type="submission" date="2018-04" db="EMBL/GenBank/DDBJ databases">
        <title>Genomic Encyclopedia of Type Strains, Phase IV (KMG-IV): sequencing the most valuable type-strain genomes for metagenomic binning, comparative biology and taxonomic classification.</title>
        <authorList>
            <person name="Goeker M."/>
        </authorList>
    </citation>
    <scope>NUCLEOTIDE SEQUENCE [LARGE SCALE GENOMIC DNA]</scope>
    <source>
        <strain evidence="1 2">DSM 28520</strain>
    </source>
</reference>
<protein>
    <submittedName>
        <fullName evidence="1">Uncharacterized protein</fullName>
    </submittedName>
</protein>
<dbReference type="AlphaFoldDB" id="A0A2U1F6M9"/>
<keyword evidence="2" id="KW-1185">Reference proteome</keyword>